<accession>A0A2G9S8V5</accession>
<proteinExistence type="predicted"/>
<sequence>MRDHTSCFSRVVTRDTSLFTDKMILFMHIERCYLLSSLGVVLLCRCPFEKQYIIADSIDCLESILDVY</sequence>
<organism evidence="1">
    <name type="scientific">Aquarana catesbeiana</name>
    <name type="common">American bullfrog</name>
    <name type="synonym">Rana catesbeiana</name>
    <dbReference type="NCBI Taxonomy" id="8400"/>
    <lineage>
        <taxon>Eukaryota</taxon>
        <taxon>Metazoa</taxon>
        <taxon>Chordata</taxon>
        <taxon>Craniata</taxon>
        <taxon>Vertebrata</taxon>
        <taxon>Euteleostomi</taxon>
        <taxon>Amphibia</taxon>
        <taxon>Batrachia</taxon>
        <taxon>Anura</taxon>
        <taxon>Neobatrachia</taxon>
        <taxon>Ranoidea</taxon>
        <taxon>Ranidae</taxon>
        <taxon>Aquarana</taxon>
    </lineage>
</organism>
<protein>
    <submittedName>
        <fullName evidence="1">Uncharacterized protein</fullName>
    </submittedName>
</protein>
<reference evidence="1" key="1">
    <citation type="submission" date="2017-08" db="EMBL/GenBank/DDBJ databases">
        <title>Assembly of the North American Bullfrog Genome.</title>
        <authorList>
            <person name="Warren R.L."/>
            <person name="Vandervalk B.P."/>
            <person name="Kucuk E."/>
            <person name="Birol I."/>
            <person name="Helbing C."/>
            <person name="Pandoh P."/>
            <person name="Behsaz B."/>
            <person name="Mohamadi H."/>
            <person name="Chu J."/>
            <person name="Jackman S."/>
            <person name="Hammond S.A."/>
            <person name="Veldhoen N."/>
            <person name="Kirk H."/>
            <person name="Zhao Y."/>
            <person name="Coope R."/>
            <person name="Pleasance S."/>
            <person name="Moore R."/>
            <person name="Holt R."/>
        </authorList>
    </citation>
    <scope>NUCLEOTIDE SEQUENCE</scope>
    <source>
        <strain evidence="1">Bruno</strain>
        <tissue evidence="1">Liver</tissue>
    </source>
</reference>
<name>A0A2G9S8V5_AQUCT</name>
<dbReference type="EMBL" id="KV926494">
    <property type="protein sequence ID" value="PIO36599.1"/>
    <property type="molecule type" value="Genomic_DNA"/>
</dbReference>
<dbReference type="AlphaFoldDB" id="A0A2G9S8V5"/>
<gene>
    <name evidence="1" type="ORF">AB205_0059490</name>
</gene>
<evidence type="ECO:0000313" key="1">
    <source>
        <dbReference type="EMBL" id="PIO36599.1"/>
    </source>
</evidence>